<dbReference type="PROSITE" id="PS50097">
    <property type="entry name" value="BTB"/>
    <property type="match status" value="1"/>
</dbReference>
<dbReference type="InterPro" id="IPR003131">
    <property type="entry name" value="T1-type_BTB"/>
</dbReference>
<dbReference type="InterPro" id="IPR043136">
    <property type="entry name" value="B30.2/SPRY_sf"/>
</dbReference>
<reference evidence="3 4" key="1">
    <citation type="submission" date="2019-03" db="EMBL/GenBank/DDBJ databases">
        <authorList>
            <person name="Gaulin E."/>
            <person name="Dumas B."/>
        </authorList>
    </citation>
    <scope>NUCLEOTIDE SEQUENCE [LARGE SCALE GENOMIC DNA]</scope>
    <source>
        <strain evidence="3">CBS 568.67</strain>
    </source>
</reference>
<dbReference type="CDD" id="cd11709">
    <property type="entry name" value="SPRY"/>
    <property type="match status" value="1"/>
</dbReference>
<dbReference type="GO" id="GO:0051260">
    <property type="term" value="P:protein homooligomerization"/>
    <property type="evidence" value="ECO:0007669"/>
    <property type="project" value="InterPro"/>
</dbReference>
<keyword evidence="4" id="KW-1185">Reference proteome</keyword>
<proteinExistence type="predicted"/>
<accession>A0A485KZA4</accession>
<dbReference type="InterPro" id="IPR013320">
    <property type="entry name" value="ConA-like_dom_sf"/>
</dbReference>
<evidence type="ECO:0000313" key="4">
    <source>
        <dbReference type="Proteomes" id="UP000332933"/>
    </source>
</evidence>
<dbReference type="SUPFAM" id="SSF54695">
    <property type="entry name" value="POZ domain"/>
    <property type="match status" value="1"/>
</dbReference>
<dbReference type="EMBL" id="CAADRA010005487">
    <property type="protein sequence ID" value="VFT90445.1"/>
    <property type="molecule type" value="Genomic_DNA"/>
</dbReference>
<dbReference type="Gene3D" id="2.60.120.920">
    <property type="match status" value="1"/>
</dbReference>
<name>A0A485KZA4_9STRA</name>
<evidence type="ECO:0000313" key="3">
    <source>
        <dbReference type="EMBL" id="VFT90445.1"/>
    </source>
</evidence>
<sequence>MSVGMKSFETIMQQSAASLIQATAQMEAQAKDVEKKQMEWKELETRVQATLAKAPHLITLDVGGTIFRTSKETLLAVEGSYFHAMLGSGHWKPDVGDAYFLDLHGPTFDRVLIFLKTGKLWLEGLNKCDEAQLRASMDYLKLLNDTTIPPLPSDTCYGWQWDASASSGSFALDVLTKSATKSRDNFVACVVGTVSGTLFQIRLDHFEGSCYVGLQARHQFKAEASLGAHGYFFGVHRGFKCSQLDYHSQPYIGGGGIVAGDVVAMRVKNNAIHFEKNGQDLGPAFTVTDPTAALFPVVCMISRGAVTIFA</sequence>
<dbReference type="Pfam" id="PF02214">
    <property type="entry name" value="BTB_2"/>
    <property type="match status" value="1"/>
</dbReference>
<dbReference type="SUPFAM" id="SSF49899">
    <property type="entry name" value="Concanavalin A-like lectins/glucanases"/>
    <property type="match status" value="1"/>
</dbReference>
<dbReference type="AlphaFoldDB" id="A0A485KZA4"/>
<organism evidence="3 4">
    <name type="scientific">Aphanomyces stellatus</name>
    <dbReference type="NCBI Taxonomy" id="120398"/>
    <lineage>
        <taxon>Eukaryota</taxon>
        <taxon>Sar</taxon>
        <taxon>Stramenopiles</taxon>
        <taxon>Oomycota</taxon>
        <taxon>Saprolegniomycetes</taxon>
        <taxon>Saprolegniales</taxon>
        <taxon>Verrucalvaceae</taxon>
        <taxon>Aphanomyces</taxon>
    </lineage>
</organism>
<feature type="domain" description="BTB" evidence="1">
    <location>
        <begin position="56"/>
        <end position="124"/>
    </location>
</feature>
<dbReference type="EMBL" id="VJMH01005466">
    <property type="protein sequence ID" value="KAF0695568.1"/>
    <property type="molecule type" value="Genomic_DNA"/>
</dbReference>
<dbReference type="OrthoDB" id="79642at2759"/>
<evidence type="ECO:0000313" key="2">
    <source>
        <dbReference type="EMBL" id="KAF0695568.1"/>
    </source>
</evidence>
<dbReference type="Proteomes" id="UP000332933">
    <property type="component" value="Unassembled WGS sequence"/>
</dbReference>
<dbReference type="Gene3D" id="3.30.710.10">
    <property type="entry name" value="Potassium Channel Kv1.1, Chain A"/>
    <property type="match status" value="1"/>
</dbReference>
<reference evidence="2" key="2">
    <citation type="submission" date="2019-06" db="EMBL/GenBank/DDBJ databases">
        <title>Genomics analysis of Aphanomyces spp. identifies a new class of oomycete effector associated with host adaptation.</title>
        <authorList>
            <person name="Gaulin E."/>
        </authorList>
    </citation>
    <scope>NUCLEOTIDE SEQUENCE</scope>
    <source>
        <strain evidence="2">CBS 578.67</strain>
    </source>
</reference>
<gene>
    <name evidence="3" type="primary">Aste57867_13608</name>
    <name evidence="2" type="ORF">As57867_013558</name>
    <name evidence="3" type="ORF">ASTE57867_13608</name>
</gene>
<dbReference type="InterPro" id="IPR000210">
    <property type="entry name" value="BTB/POZ_dom"/>
</dbReference>
<evidence type="ECO:0000259" key="1">
    <source>
        <dbReference type="PROSITE" id="PS50097"/>
    </source>
</evidence>
<dbReference type="InterPro" id="IPR011333">
    <property type="entry name" value="SKP1/BTB/POZ_sf"/>
</dbReference>
<protein>
    <submittedName>
        <fullName evidence="3">Aste57867_13608 protein</fullName>
    </submittedName>
</protein>